<sequence>MKKTHLLVLIFIWTMSLGLISPIAQAREGCEKYSEGKEPSCEKKFFCKTDKILENKEELSLTDEQIKTIKDMRLSVKKEMIESKAKIDILAEEIQALLHETVIDEEKAFSLIDEKYEQKKNKTKLIIKSYIELKKLLNDEQMKKLKELYKQCKIAR</sequence>
<name>A0A0F0CPT3_9BACT</name>
<comment type="caution">
    <text evidence="2">The sequence shown here is derived from an EMBL/GenBank/DDBJ whole genome shotgun (WGS) entry which is preliminary data.</text>
</comment>
<dbReference type="Pfam" id="PF07813">
    <property type="entry name" value="LTXXQ"/>
    <property type="match status" value="1"/>
</dbReference>
<feature type="chain" id="PRO_5002437409" evidence="1">
    <location>
        <begin position="27"/>
        <end position="156"/>
    </location>
</feature>
<evidence type="ECO:0000256" key="1">
    <source>
        <dbReference type="SAM" id="SignalP"/>
    </source>
</evidence>
<gene>
    <name evidence="2" type="ORF">OMAG_002701</name>
</gene>
<evidence type="ECO:0000313" key="3">
    <source>
        <dbReference type="Proteomes" id="UP000033428"/>
    </source>
</evidence>
<evidence type="ECO:0000313" key="2">
    <source>
        <dbReference type="EMBL" id="KJJ83435.1"/>
    </source>
</evidence>
<proteinExistence type="predicted"/>
<accession>A0A0F0CPT3</accession>
<organism evidence="2 3">
    <name type="scientific">Candidatus Omnitrophus magneticus</name>
    <dbReference type="NCBI Taxonomy" id="1609969"/>
    <lineage>
        <taxon>Bacteria</taxon>
        <taxon>Pseudomonadati</taxon>
        <taxon>Candidatus Omnitrophota</taxon>
        <taxon>Candidatus Omnitrophus</taxon>
    </lineage>
</organism>
<keyword evidence="3" id="KW-1185">Reference proteome</keyword>
<dbReference type="AlphaFoldDB" id="A0A0F0CPT3"/>
<protein>
    <submittedName>
        <fullName evidence="2">Secreted protein</fullName>
    </submittedName>
</protein>
<feature type="signal peptide" evidence="1">
    <location>
        <begin position="1"/>
        <end position="26"/>
    </location>
</feature>
<dbReference type="InterPro" id="IPR012899">
    <property type="entry name" value="LTXXQ"/>
</dbReference>
<dbReference type="Proteomes" id="UP000033428">
    <property type="component" value="Unassembled WGS sequence"/>
</dbReference>
<keyword evidence="1" id="KW-0732">Signal</keyword>
<dbReference type="Gene3D" id="1.20.120.1490">
    <property type="match status" value="1"/>
</dbReference>
<dbReference type="EMBL" id="JYNY01000584">
    <property type="protein sequence ID" value="KJJ83435.1"/>
    <property type="molecule type" value="Genomic_DNA"/>
</dbReference>
<reference evidence="2 3" key="1">
    <citation type="submission" date="2015-02" db="EMBL/GenBank/DDBJ databases">
        <title>Single-cell genomics of uncultivated deep-branching MTB reveals a conserved set of magnetosome genes.</title>
        <authorList>
            <person name="Kolinko S."/>
            <person name="Richter M."/>
            <person name="Glockner F.O."/>
            <person name="Brachmann A."/>
            <person name="Schuler D."/>
        </authorList>
    </citation>
    <scope>NUCLEOTIDE SEQUENCE [LARGE SCALE GENOMIC DNA]</scope>
    <source>
        <strain evidence="2">SKK-01</strain>
    </source>
</reference>